<keyword evidence="1" id="KW-0175">Coiled coil</keyword>
<comment type="caution">
    <text evidence="2">The sequence shown here is derived from an EMBL/GenBank/DDBJ whole genome shotgun (WGS) entry which is preliminary data.</text>
</comment>
<evidence type="ECO:0000256" key="1">
    <source>
        <dbReference type="SAM" id="Coils"/>
    </source>
</evidence>
<dbReference type="EMBL" id="LNZC01000002">
    <property type="protein sequence ID" value="KTD81873.1"/>
    <property type="molecule type" value="Genomic_DNA"/>
</dbReference>
<dbReference type="PATRIC" id="fig|45076.6.peg.188"/>
<name>A0A0W1AKM1_9GAMM</name>
<evidence type="ECO:0000313" key="2">
    <source>
        <dbReference type="EMBL" id="KTD81873.1"/>
    </source>
</evidence>
<dbReference type="Proteomes" id="UP000054662">
    <property type="component" value="Unassembled WGS sequence"/>
</dbReference>
<dbReference type="AlphaFoldDB" id="A0A0W1AKM1"/>
<dbReference type="STRING" id="45076.Lwor_0176"/>
<dbReference type="RefSeq" id="WP_058491865.1">
    <property type="nucleotide sequence ID" value="NZ_CBCRUR010000002.1"/>
</dbReference>
<proteinExistence type="predicted"/>
<keyword evidence="3" id="KW-1185">Reference proteome</keyword>
<feature type="coiled-coil region" evidence="1">
    <location>
        <begin position="76"/>
        <end position="103"/>
    </location>
</feature>
<accession>A0A0W1AKM1</accession>
<organism evidence="2 3">
    <name type="scientific">Legionella worsleiensis</name>
    <dbReference type="NCBI Taxonomy" id="45076"/>
    <lineage>
        <taxon>Bacteria</taxon>
        <taxon>Pseudomonadati</taxon>
        <taxon>Pseudomonadota</taxon>
        <taxon>Gammaproteobacteria</taxon>
        <taxon>Legionellales</taxon>
        <taxon>Legionellaceae</taxon>
        <taxon>Legionella</taxon>
    </lineage>
</organism>
<dbReference type="OrthoDB" id="8702396at2"/>
<sequence length="128" mass="14717">MAKHLTDKDIEQVVEILDGLSDKLTWEALCDACVPVIGTKPARQTLLKFSRITDAYILCKKCLKEGIPKRSLPPSLRVAVERINRLEQENERLKLENARLLQQFVAWQYNAYTHGISERQLNSPPYPQ</sequence>
<reference evidence="2 3" key="1">
    <citation type="submission" date="2015-11" db="EMBL/GenBank/DDBJ databases">
        <title>Genomic analysis of 38 Legionella species identifies large and diverse effector repertoires.</title>
        <authorList>
            <person name="Burstein D."/>
            <person name="Amaro F."/>
            <person name="Zusman T."/>
            <person name="Lifshitz Z."/>
            <person name="Cohen O."/>
            <person name="Gilbert J.A."/>
            <person name="Pupko T."/>
            <person name="Shuman H.A."/>
            <person name="Segal G."/>
        </authorList>
    </citation>
    <scope>NUCLEOTIDE SEQUENCE [LARGE SCALE GENOMIC DNA]</scope>
    <source>
        <strain evidence="2 3">ATCC 49508</strain>
    </source>
</reference>
<gene>
    <name evidence="2" type="ORF">Lwor_0176</name>
</gene>
<evidence type="ECO:0000313" key="3">
    <source>
        <dbReference type="Proteomes" id="UP000054662"/>
    </source>
</evidence>
<protein>
    <submittedName>
        <fullName evidence="2">Uncharacterized protein</fullName>
    </submittedName>
</protein>